<evidence type="ECO:0000256" key="8">
    <source>
        <dbReference type="ARBA" id="ARBA00023077"/>
    </source>
</evidence>
<comment type="caution">
    <text evidence="15">The sequence shown here is derived from an EMBL/GenBank/DDBJ whole genome shotgun (WGS) entry which is preliminary data.</text>
</comment>
<feature type="signal peptide" evidence="12">
    <location>
        <begin position="1"/>
        <end position="26"/>
    </location>
</feature>
<evidence type="ECO:0000256" key="12">
    <source>
        <dbReference type="SAM" id="SignalP"/>
    </source>
</evidence>
<dbReference type="RefSeq" id="WP_369314485.1">
    <property type="nucleotide sequence ID" value="NZ_JBEHZE010000001.1"/>
</dbReference>
<dbReference type="PROSITE" id="PS51257">
    <property type="entry name" value="PROKAR_LIPOPROTEIN"/>
    <property type="match status" value="1"/>
</dbReference>
<keyword evidence="16" id="KW-1185">Reference proteome</keyword>
<keyword evidence="7" id="KW-0406">Ion transport</keyword>
<comment type="similarity">
    <text evidence="11">Belongs to the TonB-dependent receptor family.</text>
</comment>
<dbReference type="Pfam" id="PF00593">
    <property type="entry name" value="TonB_dep_Rec_b-barrel"/>
    <property type="match status" value="1"/>
</dbReference>
<keyword evidence="15" id="KW-0675">Receptor</keyword>
<evidence type="ECO:0000259" key="14">
    <source>
        <dbReference type="Pfam" id="PF07715"/>
    </source>
</evidence>
<evidence type="ECO:0000256" key="2">
    <source>
        <dbReference type="ARBA" id="ARBA00022448"/>
    </source>
</evidence>
<dbReference type="SUPFAM" id="SSF56935">
    <property type="entry name" value="Porins"/>
    <property type="match status" value="1"/>
</dbReference>
<protein>
    <submittedName>
        <fullName evidence="15">TonB-dependent receptor</fullName>
    </submittedName>
</protein>
<evidence type="ECO:0000256" key="1">
    <source>
        <dbReference type="ARBA" id="ARBA00004571"/>
    </source>
</evidence>
<feature type="domain" description="TonB-dependent receptor plug" evidence="14">
    <location>
        <begin position="45"/>
        <end position="154"/>
    </location>
</feature>
<dbReference type="InterPro" id="IPR036942">
    <property type="entry name" value="Beta-barrel_TonB_sf"/>
</dbReference>
<evidence type="ECO:0000259" key="13">
    <source>
        <dbReference type="Pfam" id="PF00593"/>
    </source>
</evidence>
<evidence type="ECO:0000313" key="16">
    <source>
        <dbReference type="Proteomes" id="UP001560685"/>
    </source>
</evidence>
<organism evidence="15 16">
    <name type="scientific">Hyphococcus lacteus</name>
    <dbReference type="NCBI Taxonomy" id="3143536"/>
    <lineage>
        <taxon>Bacteria</taxon>
        <taxon>Pseudomonadati</taxon>
        <taxon>Pseudomonadota</taxon>
        <taxon>Alphaproteobacteria</taxon>
        <taxon>Parvularculales</taxon>
        <taxon>Parvularculaceae</taxon>
        <taxon>Hyphococcus</taxon>
    </lineage>
</organism>
<evidence type="ECO:0000256" key="3">
    <source>
        <dbReference type="ARBA" id="ARBA00022452"/>
    </source>
</evidence>
<keyword evidence="10" id="KW-0998">Cell outer membrane</keyword>
<dbReference type="InterPro" id="IPR000531">
    <property type="entry name" value="Beta-barrel_TonB"/>
</dbReference>
<evidence type="ECO:0000256" key="4">
    <source>
        <dbReference type="ARBA" id="ARBA00022496"/>
    </source>
</evidence>
<reference evidence="15 16" key="1">
    <citation type="submission" date="2024-05" db="EMBL/GenBank/DDBJ databases">
        <title>Three bacterial strains, DH-69, EH-24, and ECK-19 isolated from coastal sediments.</title>
        <authorList>
            <person name="Ye Y.-Q."/>
            <person name="Du Z.-J."/>
        </authorList>
    </citation>
    <scope>NUCLEOTIDE SEQUENCE [LARGE SCALE GENOMIC DNA]</scope>
    <source>
        <strain evidence="15 16">ECK-19</strain>
    </source>
</reference>
<evidence type="ECO:0000256" key="9">
    <source>
        <dbReference type="ARBA" id="ARBA00023136"/>
    </source>
</evidence>
<keyword evidence="9 11" id="KW-0472">Membrane</keyword>
<evidence type="ECO:0000313" key="15">
    <source>
        <dbReference type="EMBL" id="MEX6634504.1"/>
    </source>
</evidence>
<dbReference type="Proteomes" id="UP001560685">
    <property type="component" value="Unassembled WGS sequence"/>
</dbReference>
<accession>A0ABV3Z6Q7</accession>
<proteinExistence type="inferred from homology"/>
<dbReference type="Pfam" id="PF07715">
    <property type="entry name" value="Plug"/>
    <property type="match status" value="1"/>
</dbReference>
<evidence type="ECO:0000256" key="10">
    <source>
        <dbReference type="ARBA" id="ARBA00023237"/>
    </source>
</evidence>
<name>A0ABV3Z6Q7_9PROT</name>
<evidence type="ECO:0000256" key="6">
    <source>
        <dbReference type="ARBA" id="ARBA00023004"/>
    </source>
</evidence>
<keyword evidence="12" id="KW-0732">Signal</keyword>
<dbReference type="InterPro" id="IPR012910">
    <property type="entry name" value="Plug_dom"/>
</dbReference>
<keyword evidence="3" id="KW-1134">Transmembrane beta strand</keyword>
<dbReference type="PANTHER" id="PTHR32552:SF81">
    <property type="entry name" value="TONB-DEPENDENT OUTER MEMBRANE RECEPTOR"/>
    <property type="match status" value="1"/>
</dbReference>
<keyword evidence="5" id="KW-0812">Transmembrane</keyword>
<dbReference type="Gene3D" id="2.40.170.20">
    <property type="entry name" value="TonB-dependent receptor, beta-barrel domain"/>
    <property type="match status" value="1"/>
</dbReference>
<keyword evidence="4" id="KW-0410">Iron transport</keyword>
<gene>
    <name evidence="15" type="ORF">ABFZ84_13190</name>
</gene>
<evidence type="ECO:0000256" key="11">
    <source>
        <dbReference type="RuleBase" id="RU003357"/>
    </source>
</evidence>
<feature type="chain" id="PRO_5047301601" evidence="12">
    <location>
        <begin position="27"/>
        <end position="739"/>
    </location>
</feature>
<dbReference type="PANTHER" id="PTHR32552">
    <property type="entry name" value="FERRICHROME IRON RECEPTOR-RELATED"/>
    <property type="match status" value="1"/>
</dbReference>
<keyword evidence="6" id="KW-0408">Iron</keyword>
<keyword evidence="8 11" id="KW-0798">TonB box</keyword>
<keyword evidence="2" id="KW-0813">Transport</keyword>
<sequence>MPISKLTYQYILFTACGLSLHATSLAQEPTDIVLVSAQKRIQNIDDVPVSVSVINDEALNAISAAGEDILFLAARSPSLYAEASSGRTFPRFYIRGLGNTDFDLNANQPVSLVYDEIVLENSILKGFPVFDLDRVEVLRGPQGTLFGRNSPAGVIKFESAKPTEYVEGYGRVSYGSFNSVDIEGAISGPIAGDKLMGRLSILTQRRDDYVDNSFSGGEEGFEEFFEFAGRAQLLFKPNDRVSSLLNIHGRRLDGGSRLFRANIINPDTGGLIENFDRRTTAQDATQVLEVYNIGASLKTEIDLDVGVLTSITGYEQIGISARGDVDGGFGADFTPPVGTGSIPFAAESADNITDHDQFTQELRFNFSPTENTNTTIGGYFFYEKLDIENLSFDTLSGGIENGRAIQNQETYAWAVFGSTEWLVSDRITLQGGLRISGEDKSFIAERLVGPFGSGTLAPIQQDLDDVVISGDASVTYSLTSNTNIYTRYARGFRAPNVQGRIVFGDAVTVANTETINAFEAGVKGTLFSGLGCYAISGFYFETSDQQLTAVGGAGNFNQLLNADKVIGYGFEAEASLSPVSGLDLTAGLSLNDTEIDDPDLEVGVCTIGCTVLNPINPLTNNALIDGNALPQAPRWIANATLHYTLPVLNGRGDVFVFTDWAYRSRINFFLYESAEFQDQKLIEGGIRVGYREAGGRYEVAAYGRNLTNDTSVEGALDFNNFTGFVNEPRVWGVEISSRF</sequence>
<evidence type="ECO:0000256" key="5">
    <source>
        <dbReference type="ARBA" id="ARBA00022692"/>
    </source>
</evidence>
<dbReference type="InterPro" id="IPR039426">
    <property type="entry name" value="TonB-dep_rcpt-like"/>
</dbReference>
<dbReference type="EMBL" id="JBEHZE010000001">
    <property type="protein sequence ID" value="MEX6634504.1"/>
    <property type="molecule type" value="Genomic_DNA"/>
</dbReference>
<evidence type="ECO:0000256" key="7">
    <source>
        <dbReference type="ARBA" id="ARBA00023065"/>
    </source>
</evidence>
<comment type="subcellular location">
    <subcellularLocation>
        <location evidence="1">Cell outer membrane</location>
        <topology evidence="1">Multi-pass membrane protein</topology>
    </subcellularLocation>
</comment>
<feature type="domain" description="TonB-dependent receptor-like beta-barrel" evidence="13">
    <location>
        <begin position="277"/>
        <end position="667"/>
    </location>
</feature>